<dbReference type="PANTHER" id="PTHR45614:SF229">
    <property type="entry name" value="MYB TRANSCRIPTION FACTOR-LIKE PROTEIN-RELATED"/>
    <property type="match status" value="1"/>
</dbReference>
<dbReference type="PANTHER" id="PTHR45614">
    <property type="entry name" value="MYB PROTEIN-RELATED"/>
    <property type="match status" value="1"/>
</dbReference>
<evidence type="ECO:0000313" key="11">
    <source>
        <dbReference type="Proteomes" id="UP000316621"/>
    </source>
</evidence>
<feature type="compositionally biased region" description="Gly residues" evidence="7">
    <location>
        <begin position="24"/>
        <end position="40"/>
    </location>
</feature>
<evidence type="ECO:0000256" key="2">
    <source>
        <dbReference type="ARBA" id="ARBA00022737"/>
    </source>
</evidence>
<protein>
    <submittedName>
        <fullName evidence="10">Uncharacterized protein</fullName>
    </submittedName>
</protein>
<evidence type="ECO:0000256" key="1">
    <source>
        <dbReference type="ARBA" id="ARBA00004123"/>
    </source>
</evidence>
<dbReference type="PROSITE" id="PS51294">
    <property type="entry name" value="HTH_MYB"/>
    <property type="match status" value="2"/>
</dbReference>
<dbReference type="InterPro" id="IPR017930">
    <property type="entry name" value="Myb_dom"/>
</dbReference>
<reference evidence="10 11" key="1">
    <citation type="journal article" date="2018" name="Science">
        <title>The opium poppy genome and morphinan production.</title>
        <authorList>
            <person name="Guo L."/>
            <person name="Winzer T."/>
            <person name="Yang X."/>
            <person name="Li Y."/>
            <person name="Ning Z."/>
            <person name="He Z."/>
            <person name="Teodor R."/>
            <person name="Lu Y."/>
            <person name="Bowser T.A."/>
            <person name="Graham I.A."/>
            <person name="Ye K."/>
        </authorList>
    </citation>
    <scope>NUCLEOTIDE SEQUENCE [LARGE SCALE GENOMIC DNA]</scope>
    <source>
        <strain evidence="11">cv. HN1</strain>
        <tissue evidence="10">Leaves</tissue>
    </source>
</reference>
<keyword evidence="3" id="KW-0805">Transcription regulation</keyword>
<keyword evidence="6" id="KW-0539">Nucleus</keyword>
<dbReference type="Proteomes" id="UP000316621">
    <property type="component" value="Chromosome 9"/>
</dbReference>
<dbReference type="GO" id="GO:0005634">
    <property type="term" value="C:nucleus"/>
    <property type="evidence" value="ECO:0007669"/>
    <property type="project" value="UniProtKB-SubCell"/>
</dbReference>
<dbReference type="OMA" id="TGMMPRQ"/>
<name>A0A4Y7KRN7_PAPSO</name>
<feature type="domain" description="Myb-like" evidence="8">
    <location>
        <begin position="67"/>
        <end position="118"/>
    </location>
</feature>
<evidence type="ECO:0000256" key="6">
    <source>
        <dbReference type="ARBA" id="ARBA00023242"/>
    </source>
</evidence>
<feature type="domain" description="Myb-like" evidence="8">
    <location>
        <begin position="119"/>
        <end position="169"/>
    </location>
</feature>
<dbReference type="STRING" id="3469.A0A4Y7KRN7"/>
<dbReference type="AlphaFoldDB" id="A0A4Y7KRN7"/>
<dbReference type="SMART" id="SM00717">
    <property type="entry name" value="SANT"/>
    <property type="match status" value="2"/>
</dbReference>
<evidence type="ECO:0000259" key="9">
    <source>
        <dbReference type="PROSITE" id="PS51294"/>
    </source>
</evidence>
<dbReference type="SUPFAM" id="SSF46689">
    <property type="entry name" value="Homeodomain-like"/>
    <property type="match status" value="1"/>
</dbReference>
<dbReference type="EMBL" id="CM010723">
    <property type="protein sequence ID" value="RZC76003.1"/>
    <property type="molecule type" value="Genomic_DNA"/>
</dbReference>
<keyword evidence="5" id="KW-0804">Transcription</keyword>
<evidence type="ECO:0000313" key="10">
    <source>
        <dbReference type="EMBL" id="RZC76003.1"/>
    </source>
</evidence>
<keyword evidence="4" id="KW-0238">DNA-binding</keyword>
<dbReference type="Pfam" id="PF00249">
    <property type="entry name" value="Myb_DNA-binding"/>
    <property type="match status" value="2"/>
</dbReference>
<dbReference type="GO" id="GO:0000981">
    <property type="term" value="F:DNA-binding transcription factor activity, RNA polymerase II-specific"/>
    <property type="evidence" value="ECO:0007669"/>
    <property type="project" value="TreeGrafter"/>
</dbReference>
<proteinExistence type="predicted"/>
<evidence type="ECO:0000256" key="5">
    <source>
        <dbReference type="ARBA" id="ARBA00023163"/>
    </source>
</evidence>
<dbReference type="InterPro" id="IPR050560">
    <property type="entry name" value="MYB_TF"/>
</dbReference>
<evidence type="ECO:0000259" key="8">
    <source>
        <dbReference type="PROSITE" id="PS50090"/>
    </source>
</evidence>
<keyword evidence="2" id="KW-0677">Repeat</keyword>
<dbReference type="GO" id="GO:0000978">
    <property type="term" value="F:RNA polymerase II cis-regulatory region sequence-specific DNA binding"/>
    <property type="evidence" value="ECO:0007669"/>
    <property type="project" value="TreeGrafter"/>
</dbReference>
<evidence type="ECO:0000256" key="3">
    <source>
        <dbReference type="ARBA" id="ARBA00023015"/>
    </source>
</evidence>
<dbReference type="CDD" id="cd00167">
    <property type="entry name" value="SANT"/>
    <property type="match status" value="2"/>
</dbReference>
<organism evidence="10 11">
    <name type="scientific">Papaver somniferum</name>
    <name type="common">Opium poppy</name>
    <dbReference type="NCBI Taxonomy" id="3469"/>
    <lineage>
        <taxon>Eukaryota</taxon>
        <taxon>Viridiplantae</taxon>
        <taxon>Streptophyta</taxon>
        <taxon>Embryophyta</taxon>
        <taxon>Tracheophyta</taxon>
        <taxon>Spermatophyta</taxon>
        <taxon>Magnoliopsida</taxon>
        <taxon>Ranunculales</taxon>
        <taxon>Papaveraceae</taxon>
        <taxon>Papaveroideae</taxon>
        <taxon>Papaver</taxon>
    </lineage>
</organism>
<keyword evidence="11" id="KW-1185">Reference proteome</keyword>
<dbReference type="InterPro" id="IPR001005">
    <property type="entry name" value="SANT/Myb"/>
</dbReference>
<dbReference type="PROSITE" id="PS50090">
    <property type="entry name" value="MYB_LIKE"/>
    <property type="match status" value="2"/>
</dbReference>
<sequence>MSGKHHSMHTSMRTVQEDEKVGLQRGGGGGQDSSGGGGGETLEVKDEMNHNNNNGIIRTRSTSSVVRKSRVKGTWSPEEDELLTQLVAKLGARNWNLISAGIPGRSGKSCRLRWCNQLDPYLKRKPFTEKEDELIIDAHAVHGNRWAAIARLLPGRTDNAIKNHWNSTLRRRCLEFDPPKGTKAAAVLAAVAASLEMMGGNPMNLDKTKVLSETTLSCQPDVYREADVNMGDNAVNLDKTKVLSETTLSCEPDVNRQPDVNMGDNAMNLDKTKVLLESTEPDMNCEPVAKRNDVVDSLENQSNQHQDREENHRVEYHCRNEPKEKLTLFRPAPRVSAFNLYNEQSMGGCVLPTMVPMLHGPLLQPCKPPVVGQCGLLGGIRRVPSHCGHGCCTGSRSVGYDGRSSLLGPEFVEFVEPPPFSGHELVSIATELSNVAWLKSGLGFGFDHRGIVKDNAEQQSGIDAELELSGGIFAGKVVAVSSR</sequence>
<dbReference type="FunFam" id="1.10.10.60:FF:000060">
    <property type="entry name" value="MYB transcription factor"/>
    <property type="match status" value="1"/>
</dbReference>
<comment type="subcellular location">
    <subcellularLocation>
        <location evidence="1">Nucleus</location>
    </subcellularLocation>
</comment>
<dbReference type="Gramene" id="RZC76003">
    <property type="protein sequence ID" value="RZC76003"/>
    <property type="gene ID" value="C5167_001281"/>
</dbReference>
<dbReference type="Gene3D" id="1.10.10.60">
    <property type="entry name" value="Homeodomain-like"/>
    <property type="match status" value="2"/>
</dbReference>
<evidence type="ECO:0000256" key="7">
    <source>
        <dbReference type="SAM" id="MobiDB-lite"/>
    </source>
</evidence>
<dbReference type="InterPro" id="IPR009057">
    <property type="entry name" value="Homeodomain-like_sf"/>
</dbReference>
<feature type="domain" description="HTH myb-type" evidence="9">
    <location>
        <begin position="67"/>
        <end position="118"/>
    </location>
</feature>
<evidence type="ECO:0000256" key="4">
    <source>
        <dbReference type="ARBA" id="ARBA00023125"/>
    </source>
</evidence>
<feature type="domain" description="HTH myb-type" evidence="9">
    <location>
        <begin position="119"/>
        <end position="173"/>
    </location>
</feature>
<accession>A0A4Y7KRN7</accession>
<feature type="region of interest" description="Disordered" evidence="7">
    <location>
        <begin position="1"/>
        <end position="56"/>
    </location>
</feature>
<gene>
    <name evidence="10" type="ORF">C5167_001281</name>
</gene>